<sequence length="186" mass="21434">MTVALEDLLKMSADEIWAHNERLTADDLRNKEQTYYDDIEEGMELPKYIYRPTPTHLFRWSAAIENFHRIHYDLDFGLNHDKNPSILVHGSWKQSVVPQYLKDWTLPKGWPWKARFEHRAMLVPGDVLIMWGKVTGKYEKGGMGFIDLDIGMMTQDSVESMPGSATVVLPIRGGIEIPYPFVPPTD</sequence>
<dbReference type="EMBL" id="UINC01016069">
    <property type="protein sequence ID" value="SVA67199.1"/>
    <property type="molecule type" value="Genomic_DNA"/>
</dbReference>
<dbReference type="SUPFAM" id="SSF54637">
    <property type="entry name" value="Thioesterase/thiol ester dehydrase-isomerase"/>
    <property type="match status" value="1"/>
</dbReference>
<dbReference type="AlphaFoldDB" id="A0A381XR10"/>
<evidence type="ECO:0008006" key="2">
    <source>
        <dbReference type="Google" id="ProtNLM"/>
    </source>
</evidence>
<name>A0A381XR10_9ZZZZ</name>
<reference evidence="1" key="1">
    <citation type="submission" date="2018-05" db="EMBL/GenBank/DDBJ databases">
        <authorList>
            <person name="Lanie J.A."/>
            <person name="Ng W.-L."/>
            <person name="Kazmierczak K.M."/>
            <person name="Andrzejewski T.M."/>
            <person name="Davidsen T.M."/>
            <person name="Wayne K.J."/>
            <person name="Tettelin H."/>
            <person name="Glass J.I."/>
            <person name="Rusch D."/>
            <person name="Podicherti R."/>
            <person name="Tsui H.-C.T."/>
            <person name="Winkler M.E."/>
        </authorList>
    </citation>
    <scope>NUCLEOTIDE SEQUENCE</scope>
</reference>
<accession>A0A381XR10</accession>
<evidence type="ECO:0000313" key="1">
    <source>
        <dbReference type="EMBL" id="SVA67199.1"/>
    </source>
</evidence>
<dbReference type="Gene3D" id="3.10.129.10">
    <property type="entry name" value="Hotdog Thioesterase"/>
    <property type="match status" value="1"/>
</dbReference>
<dbReference type="InterPro" id="IPR029069">
    <property type="entry name" value="HotDog_dom_sf"/>
</dbReference>
<organism evidence="1">
    <name type="scientific">marine metagenome</name>
    <dbReference type="NCBI Taxonomy" id="408172"/>
    <lineage>
        <taxon>unclassified sequences</taxon>
        <taxon>metagenomes</taxon>
        <taxon>ecological metagenomes</taxon>
    </lineage>
</organism>
<gene>
    <name evidence="1" type="ORF">METZ01_LOCUS120053</name>
</gene>
<proteinExistence type="predicted"/>
<protein>
    <recommendedName>
        <fullName evidence="2">N-terminal of MaoC-like dehydratase domain-containing protein</fullName>
    </recommendedName>
</protein>